<keyword evidence="2" id="KW-1185">Reference proteome</keyword>
<dbReference type="KEGG" id="same:SAMCFNEI73_Ch2718"/>
<dbReference type="Proteomes" id="UP000182306">
    <property type="component" value="Chromosome"/>
</dbReference>
<reference evidence="1 2" key="1">
    <citation type="submission" date="2015-10" db="EMBL/GenBank/DDBJ databases">
        <title>Genomic differences between typical nodule nitrogen-fixing rhizobial strains and those coming from bean seeds.</title>
        <authorList>
            <person name="Peralta H."/>
            <person name="Aguilar-Vera A."/>
            <person name="Diaz R."/>
            <person name="Mora Y."/>
            <person name="Martinez-Batallar G."/>
            <person name="Salazar E."/>
            <person name="Vargas-Lagunas C."/>
            <person name="Encarnacion S."/>
            <person name="Girard L."/>
            <person name="Mora J."/>
        </authorList>
    </citation>
    <scope>NUCLEOTIDE SEQUENCE [LARGE SCALE GENOMIC DNA]</scope>
    <source>
        <strain evidence="1 2">CFNEI 73</strain>
    </source>
</reference>
<protein>
    <submittedName>
        <fullName evidence="1">Uncharacterized protein</fullName>
    </submittedName>
</protein>
<dbReference type="AlphaFoldDB" id="A0A1L3LPH7"/>
<evidence type="ECO:0000313" key="1">
    <source>
        <dbReference type="EMBL" id="APG91994.1"/>
    </source>
</evidence>
<accession>A0A1L3LPH7</accession>
<name>A0A1L3LPH7_9HYPH</name>
<dbReference type="STRING" id="194963.SAMCFNEI73_Ch2718"/>
<organism evidence="1 2">
    <name type="scientific">Sinorhizobium americanum</name>
    <dbReference type="NCBI Taxonomy" id="194963"/>
    <lineage>
        <taxon>Bacteria</taxon>
        <taxon>Pseudomonadati</taxon>
        <taxon>Pseudomonadota</taxon>
        <taxon>Alphaproteobacteria</taxon>
        <taxon>Hyphomicrobiales</taxon>
        <taxon>Rhizobiaceae</taxon>
        <taxon>Sinorhizobium/Ensifer group</taxon>
        <taxon>Sinorhizobium</taxon>
    </lineage>
</organism>
<sequence length="72" mass="7995">MHSQWDILGTFRARAPQCARCLNASLPNGPQAFAAPLQAARPTALSARFLDVLIRSRCRLDSSIPDWLYVDP</sequence>
<gene>
    <name evidence="1" type="ORF">SAMCFNEI73_Ch2718</name>
</gene>
<proteinExistence type="predicted"/>
<evidence type="ECO:0000313" key="2">
    <source>
        <dbReference type="Proteomes" id="UP000182306"/>
    </source>
</evidence>
<dbReference type="EMBL" id="CP013107">
    <property type="protein sequence ID" value="APG91994.1"/>
    <property type="molecule type" value="Genomic_DNA"/>
</dbReference>